<organism evidence="5 6">
    <name type="scientific">Passalora fulva</name>
    <name type="common">Tomato leaf mold</name>
    <name type="synonym">Cladosporium fulvum</name>
    <dbReference type="NCBI Taxonomy" id="5499"/>
    <lineage>
        <taxon>Eukaryota</taxon>
        <taxon>Fungi</taxon>
        <taxon>Dikarya</taxon>
        <taxon>Ascomycota</taxon>
        <taxon>Pezizomycotina</taxon>
        <taxon>Dothideomycetes</taxon>
        <taxon>Dothideomycetidae</taxon>
        <taxon>Mycosphaerellales</taxon>
        <taxon>Mycosphaerellaceae</taxon>
        <taxon>Fulvia</taxon>
    </lineage>
</organism>
<dbReference type="KEGG" id="ffu:CLAFUR5_06934"/>
<dbReference type="Proteomes" id="UP000756132">
    <property type="component" value="Chromosome 6"/>
</dbReference>
<dbReference type="SUPFAM" id="SSF52499">
    <property type="entry name" value="Isochorismatase-like hydrolases"/>
    <property type="match status" value="1"/>
</dbReference>
<gene>
    <name evidence="5" type="ORF">CLAFUR5_06934</name>
</gene>
<reference evidence="5" key="1">
    <citation type="submission" date="2021-12" db="EMBL/GenBank/DDBJ databases">
        <authorList>
            <person name="Zaccaron A."/>
            <person name="Stergiopoulos I."/>
        </authorList>
    </citation>
    <scope>NUCLEOTIDE SEQUENCE</scope>
    <source>
        <strain evidence="5">Race5_Kim</strain>
    </source>
</reference>
<comment type="similarity">
    <text evidence="1">Belongs to the isochorismatase family.</text>
</comment>
<evidence type="ECO:0000256" key="1">
    <source>
        <dbReference type="ARBA" id="ARBA00006336"/>
    </source>
</evidence>
<name>A0A9Q8PB51_PASFU</name>
<dbReference type="GO" id="GO:0016787">
    <property type="term" value="F:hydrolase activity"/>
    <property type="evidence" value="ECO:0007669"/>
    <property type="project" value="UniProtKB-KW"/>
</dbReference>
<proteinExistence type="inferred from homology"/>
<dbReference type="OrthoDB" id="1739143at2759"/>
<dbReference type="Gene3D" id="3.40.50.850">
    <property type="entry name" value="Isochorismatase-like"/>
    <property type="match status" value="1"/>
</dbReference>
<evidence type="ECO:0000256" key="2">
    <source>
        <dbReference type="ARBA" id="ARBA00022801"/>
    </source>
</evidence>
<dbReference type="OMA" id="SIWTRIY"/>
<sequence length="267" mass="28594">MRYARTASLVASLAAGVSSLSINITAGLPGFSSCPSFNESLPDYNCYPDCLAPSISPSEPISFGSHYTILNVDMISAVAGGIVKTPPGCKWIQNNQDWMGAVHSQTPAPLSIWTRIYHASARKPEITTNTPWAGEAGMLGDSSDPLTQIYSEFKPDPVNDVVLGKSRYYAGSGNSLETILEAQGIDTVIFSGIRTSGALLTTMYRFFDLDYKVYLIMNNTIELPQPYGGGQSANNALLQTICPVIPINVITIEQAMAGLKSSGPAVW</sequence>
<feature type="signal peptide" evidence="3">
    <location>
        <begin position="1"/>
        <end position="19"/>
    </location>
</feature>
<dbReference type="RefSeq" id="XP_047763614.1">
    <property type="nucleotide sequence ID" value="XM_047906082.1"/>
</dbReference>
<feature type="chain" id="PRO_5040283603" description="Isochorismatase-like domain-containing protein" evidence="3">
    <location>
        <begin position="20"/>
        <end position="267"/>
    </location>
</feature>
<dbReference type="EMBL" id="CP090168">
    <property type="protein sequence ID" value="UJO19248.1"/>
    <property type="molecule type" value="Genomic_DNA"/>
</dbReference>
<feature type="domain" description="Isochorismatase-like" evidence="4">
    <location>
        <begin position="69"/>
        <end position="220"/>
    </location>
</feature>
<reference evidence="5" key="2">
    <citation type="journal article" date="2022" name="Microb. Genom.">
        <title>A chromosome-scale genome assembly of the tomato pathogen Cladosporium fulvum reveals a compartmentalized genome architecture and the presence of a dispensable chromosome.</title>
        <authorList>
            <person name="Zaccaron A.Z."/>
            <person name="Chen L.H."/>
            <person name="Samaras A."/>
            <person name="Stergiopoulos I."/>
        </authorList>
    </citation>
    <scope>NUCLEOTIDE SEQUENCE</scope>
    <source>
        <strain evidence="5">Race5_Kim</strain>
    </source>
</reference>
<keyword evidence="3" id="KW-0732">Signal</keyword>
<accession>A0A9Q8PB51</accession>
<protein>
    <recommendedName>
        <fullName evidence="4">Isochorismatase-like domain-containing protein</fullName>
    </recommendedName>
</protein>
<dbReference type="InterPro" id="IPR036380">
    <property type="entry name" value="Isochorismatase-like_sf"/>
</dbReference>
<evidence type="ECO:0000259" key="4">
    <source>
        <dbReference type="Pfam" id="PF00857"/>
    </source>
</evidence>
<evidence type="ECO:0000256" key="3">
    <source>
        <dbReference type="SAM" id="SignalP"/>
    </source>
</evidence>
<dbReference type="Pfam" id="PF00857">
    <property type="entry name" value="Isochorismatase"/>
    <property type="match status" value="1"/>
</dbReference>
<dbReference type="InterPro" id="IPR000868">
    <property type="entry name" value="Isochorismatase-like_dom"/>
</dbReference>
<dbReference type="PANTHER" id="PTHR43540:SF1">
    <property type="entry name" value="ISOCHORISMATASE HYDROLASE"/>
    <property type="match status" value="1"/>
</dbReference>
<dbReference type="AlphaFoldDB" id="A0A9Q8PB51"/>
<dbReference type="PANTHER" id="PTHR43540">
    <property type="entry name" value="PEROXYUREIDOACRYLATE/UREIDOACRYLATE AMIDOHYDROLASE-RELATED"/>
    <property type="match status" value="1"/>
</dbReference>
<evidence type="ECO:0000313" key="6">
    <source>
        <dbReference type="Proteomes" id="UP000756132"/>
    </source>
</evidence>
<evidence type="ECO:0000313" key="5">
    <source>
        <dbReference type="EMBL" id="UJO19248.1"/>
    </source>
</evidence>
<dbReference type="GeneID" id="71986812"/>
<keyword evidence="6" id="KW-1185">Reference proteome</keyword>
<dbReference type="PROSITE" id="PS51257">
    <property type="entry name" value="PROKAR_LIPOPROTEIN"/>
    <property type="match status" value="1"/>
</dbReference>
<keyword evidence="2" id="KW-0378">Hydrolase</keyword>
<dbReference type="InterPro" id="IPR050272">
    <property type="entry name" value="Isochorismatase-like_hydrls"/>
</dbReference>